<dbReference type="InterPro" id="IPR017452">
    <property type="entry name" value="GPCR_Rhodpsn_7TM"/>
</dbReference>
<keyword evidence="5 9" id="KW-0297">G-protein coupled receptor</keyword>
<evidence type="ECO:0000259" key="11">
    <source>
        <dbReference type="PROSITE" id="PS50262"/>
    </source>
</evidence>
<sequence>MTDFFPSSSSSNLSSTNSRTFNSSTIFQVLERPKVICISLLLLFLMLSSIIGSLVICFTIFTTRRLHFAAYYFVASLAVSDLGVGIFAIPISLAYNLTFEMNGRWIFGVTACDIWILANFWFISASIFNLCAVTWDRYIAVTTPLLYASRMSTQCVIRMITGAWAFSLTASFINFYGLKTSKTRKLCEIQGLPFSFVMYSFVLIYLIPIITIVFVNAKLWVITTRQTSKIQAQIVSLTFVTASDTTQTTRRRAKQMKGNLTSRSAIKTFRTFLVLIGSFVCCMTPFFTVLLFASLFELPGFVLYVVVILTYMNSATNPWIYGISNKEFRKHVVSAFQKRFRRSSNVNAVEPGS</sequence>
<dbReference type="SUPFAM" id="SSF81321">
    <property type="entry name" value="Family A G protein-coupled receptor-like"/>
    <property type="match status" value="1"/>
</dbReference>
<dbReference type="PROSITE" id="PS00237">
    <property type="entry name" value="G_PROTEIN_RECEP_F1_1"/>
    <property type="match status" value="1"/>
</dbReference>
<evidence type="ECO:0000256" key="1">
    <source>
        <dbReference type="ARBA" id="ARBA00004651"/>
    </source>
</evidence>
<comment type="similarity">
    <text evidence="9">Belongs to the G-protein coupled receptor 1 family.</text>
</comment>
<evidence type="ECO:0000313" key="13">
    <source>
        <dbReference type="RefSeq" id="XP_031573177.1"/>
    </source>
</evidence>
<keyword evidence="7 9" id="KW-0675">Receptor</keyword>
<feature type="transmembrane region" description="Helical" evidence="10">
    <location>
        <begin position="196"/>
        <end position="221"/>
    </location>
</feature>
<feature type="transmembrane region" description="Helical" evidence="10">
    <location>
        <begin position="114"/>
        <end position="135"/>
    </location>
</feature>
<dbReference type="GO" id="GO:0005886">
    <property type="term" value="C:plasma membrane"/>
    <property type="evidence" value="ECO:0007669"/>
    <property type="project" value="UniProtKB-SubCell"/>
</dbReference>
<dbReference type="GO" id="GO:0071880">
    <property type="term" value="P:adenylate cyclase-activating adrenergic receptor signaling pathway"/>
    <property type="evidence" value="ECO:0007669"/>
    <property type="project" value="TreeGrafter"/>
</dbReference>
<keyword evidence="8 9" id="KW-0807">Transducer</keyword>
<evidence type="ECO:0000256" key="7">
    <source>
        <dbReference type="ARBA" id="ARBA00023170"/>
    </source>
</evidence>
<dbReference type="GeneID" id="116307166"/>
<evidence type="ECO:0000256" key="8">
    <source>
        <dbReference type="ARBA" id="ARBA00023224"/>
    </source>
</evidence>
<evidence type="ECO:0000256" key="10">
    <source>
        <dbReference type="SAM" id="Phobius"/>
    </source>
</evidence>
<dbReference type="Pfam" id="PF00001">
    <property type="entry name" value="7tm_1"/>
    <property type="match status" value="1"/>
</dbReference>
<keyword evidence="4 10" id="KW-1133">Transmembrane helix</keyword>
<feature type="transmembrane region" description="Helical" evidence="10">
    <location>
        <begin position="68"/>
        <end position="94"/>
    </location>
</feature>
<dbReference type="RefSeq" id="XP_031573177.1">
    <property type="nucleotide sequence ID" value="XM_031717317.1"/>
</dbReference>
<evidence type="ECO:0000313" key="12">
    <source>
        <dbReference type="Proteomes" id="UP000515163"/>
    </source>
</evidence>
<dbReference type="InParanoid" id="A0A6P8J0Y5"/>
<dbReference type="GO" id="GO:0043410">
    <property type="term" value="P:positive regulation of MAPK cascade"/>
    <property type="evidence" value="ECO:0007669"/>
    <property type="project" value="TreeGrafter"/>
</dbReference>
<feature type="transmembrane region" description="Helical" evidence="10">
    <location>
        <begin position="272"/>
        <end position="295"/>
    </location>
</feature>
<protein>
    <submittedName>
        <fullName evidence="13">Octopamine receptor 1-like</fullName>
    </submittedName>
</protein>
<feature type="transmembrane region" description="Helical" evidence="10">
    <location>
        <begin position="301"/>
        <end position="321"/>
    </location>
</feature>
<accession>A0A6P8J0Y5</accession>
<name>A0A6P8J0Y5_ACTTE</name>
<organism evidence="12 13">
    <name type="scientific">Actinia tenebrosa</name>
    <name type="common">Australian red waratah sea anemone</name>
    <dbReference type="NCBI Taxonomy" id="6105"/>
    <lineage>
        <taxon>Eukaryota</taxon>
        <taxon>Metazoa</taxon>
        <taxon>Cnidaria</taxon>
        <taxon>Anthozoa</taxon>
        <taxon>Hexacorallia</taxon>
        <taxon>Actiniaria</taxon>
        <taxon>Actiniidae</taxon>
        <taxon>Actinia</taxon>
    </lineage>
</organism>
<keyword evidence="2" id="KW-1003">Cell membrane</keyword>
<dbReference type="OrthoDB" id="5951059at2759"/>
<reference evidence="13" key="1">
    <citation type="submission" date="2025-08" db="UniProtKB">
        <authorList>
            <consortium name="RefSeq"/>
        </authorList>
    </citation>
    <scope>IDENTIFICATION</scope>
    <source>
        <tissue evidence="13">Tentacle</tissue>
    </source>
</reference>
<keyword evidence="6 10" id="KW-0472">Membrane</keyword>
<dbReference type="GO" id="GO:0004993">
    <property type="term" value="F:G protein-coupled serotonin receptor activity"/>
    <property type="evidence" value="ECO:0007669"/>
    <property type="project" value="UniProtKB-ARBA"/>
</dbReference>
<comment type="subcellular location">
    <subcellularLocation>
        <location evidence="1">Cell membrane</location>
        <topology evidence="1">Multi-pass membrane protein</topology>
    </subcellularLocation>
</comment>
<keyword evidence="3 9" id="KW-0812">Transmembrane</keyword>
<dbReference type="PANTHER" id="PTHR24248">
    <property type="entry name" value="ADRENERGIC RECEPTOR-RELATED G-PROTEIN COUPLED RECEPTOR"/>
    <property type="match status" value="1"/>
</dbReference>
<gene>
    <name evidence="13" type="primary">LOC116307166</name>
</gene>
<evidence type="ECO:0000256" key="6">
    <source>
        <dbReference type="ARBA" id="ARBA00023136"/>
    </source>
</evidence>
<dbReference type="PROSITE" id="PS50262">
    <property type="entry name" value="G_PROTEIN_RECEP_F1_2"/>
    <property type="match status" value="1"/>
</dbReference>
<dbReference type="FunCoup" id="A0A6P8J0Y5">
    <property type="interactions" value="1093"/>
</dbReference>
<feature type="domain" description="G-protein coupled receptors family 1 profile" evidence="11">
    <location>
        <begin position="52"/>
        <end position="321"/>
    </location>
</feature>
<dbReference type="AlphaFoldDB" id="A0A6P8J0Y5"/>
<dbReference type="InterPro" id="IPR000276">
    <property type="entry name" value="GPCR_Rhodpsn"/>
</dbReference>
<dbReference type="KEGG" id="aten:116307166"/>
<dbReference type="Proteomes" id="UP000515163">
    <property type="component" value="Unplaced"/>
</dbReference>
<keyword evidence="12" id="KW-1185">Reference proteome</keyword>
<feature type="transmembrane region" description="Helical" evidence="10">
    <location>
        <begin position="38"/>
        <end position="61"/>
    </location>
</feature>
<proteinExistence type="inferred from homology"/>
<evidence type="ECO:0000256" key="3">
    <source>
        <dbReference type="ARBA" id="ARBA00022692"/>
    </source>
</evidence>
<evidence type="ECO:0000256" key="2">
    <source>
        <dbReference type="ARBA" id="ARBA00022475"/>
    </source>
</evidence>
<dbReference type="Gene3D" id="1.20.1070.10">
    <property type="entry name" value="Rhodopsin 7-helix transmembrane proteins"/>
    <property type="match status" value="1"/>
</dbReference>
<evidence type="ECO:0000256" key="5">
    <source>
        <dbReference type="ARBA" id="ARBA00023040"/>
    </source>
</evidence>
<evidence type="ECO:0000256" key="9">
    <source>
        <dbReference type="RuleBase" id="RU000688"/>
    </source>
</evidence>
<evidence type="ECO:0000256" key="4">
    <source>
        <dbReference type="ARBA" id="ARBA00022989"/>
    </source>
</evidence>
<feature type="transmembrane region" description="Helical" evidence="10">
    <location>
        <begin position="156"/>
        <end position="176"/>
    </location>
</feature>
<dbReference type="PRINTS" id="PR00237">
    <property type="entry name" value="GPCRRHODOPSN"/>
</dbReference>